<evidence type="ECO:0000256" key="6">
    <source>
        <dbReference type="ARBA" id="ARBA00023242"/>
    </source>
</evidence>
<evidence type="ECO:0000256" key="3">
    <source>
        <dbReference type="ARBA" id="ARBA00022737"/>
    </source>
</evidence>
<dbReference type="InterPro" id="IPR050331">
    <property type="entry name" value="Zinc_finger"/>
</dbReference>
<dbReference type="InterPro" id="IPR013087">
    <property type="entry name" value="Znf_C2H2_type"/>
</dbReference>
<dbReference type="EMBL" id="OU015569">
    <property type="protein sequence ID" value="CAG5095351.1"/>
    <property type="molecule type" value="Genomic_DNA"/>
</dbReference>
<dbReference type="InterPro" id="IPR036236">
    <property type="entry name" value="Znf_C2H2_sf"/>
</dbReference>
<dbReference type="Gene3D" id="3.30.160.60">
    <property type="entry name" value="Classic Zinc Finger"/>
    <property type="match status" value="2"/>
</dbReference>
<keyword evidence="3" id="KW-0677">Repeat</keyword>
<dbReference type="PROSITE" id="PS50157">
    <property type="entry name" value="ZINC_FINGER_C2H2_2"/>
    <property type="match status" value="2"/>
</dbReference>
<evidence type="ECO:0000256" key="7">
    <source>
        <dbReference type="PROSITE-ProRule" id="PRU00042"/>
    </source>
</evidence>
<evidence type="ECO:0000256" key="4">
    <source>
        <dbReference type="ARBA" id="ARBA00022771"/>
    </source>
</evidence>
<feature type="compositionally biased region" description="Polar residues" evidence="8">
    <location>
        <begin position="141"/>
        <end position="171"/>
    </location>
</feature>
<dbReference type="SUPFAM" id="SSF57667">
    <property type="entry name" value="beta-beta-alpha zinc fingers"/>
    <property type="match status" value="1"/>
</dbReference>
<feature type="compositionally biased region" description="Polar residues" evidence="8">
    <location>
        <begin position="58"/>
        <end position="71"/>
    </location>
</feature>
<dbReference type="SMART" id="SM00355">
    <property type="entry name" value="ZnF_C2H2"/>
    <property type="match status" value="2"/>
</dbReference>
<evidence type="ECO:0000256" key="5">
    <source>
        <dbReference type="ARBA" id="ARBA00022833"/>
    </source>
</evidence>
<feature type="domain" description="C2H2-type" evidence="9">
    <location>
        <begin position="186"/>
        <end position="213"/>
    </location>
</feature>
<evidence type="ECO:0000259" key="9">
    <source>
        <dbReference type="PROSITE" id="PS50157"/>
    </source>
</evidence>
<dbReference type="PANTHER" id="PTHR16515:SF66">
    <property type="entry name" value="C2H2-TYPE DOMAIN-CONTAINING PROTEIN"/>
    <property type="match status" value="1"/>
</dbReference>
<evidence type="ECO:0000313" key="11">
    <source>
        <dbReference type="Proteomes" id="UP001158576"/>
    </source>
</evidence>
<keyword evidence="5" id="KW-0862">Zinc</keyword>
<gene>
    <name evidence="10" type="ORF">OKIOD_LOCUS5706</name>
</gene>
<accession>A0ABN7SAR2</accession>
<feature type="region of interest" description="Disordered" evidence="8">
    <location>
        <begin position="1"/>
        <end position="71"/>
    </location>
</feature>
<evidence type="ECO:0000256" key="1">
    <source>
        <dbReference type="ARBA" id="ARBA00004123"/>
    </source>
</evidence>
<proteinExistence type="predicted"/>
<keyword evidence="4 7" id="KW-0863">Zinc-finger</keyword>
<keyword evidence="11" id="KW-1185">Reference proteome</keyword>
<protein>
    <submittedName>
        <fullName evidence="10">Oidioi.mRNA.OKI2018_I69.XSR.g14148.t1.cds</fullName>
    </submittedName>
</protein>
<evidence type="ECO:0000313" key="10">
    <source>
        <dbReference type="EMBL" id="CAG5095351.1"/>
    </source>
</evidence>
<dbReference type="Proteomes" id="UP001158576">
    <property type="component" value="Chromosome XSR"/>
</dbReference>
<evidence type="ECO:0000256" key="8">
    <source>
        <dbReference type="SAM" id="MobiDB-lite"/>
    </source>
</evidence>
<organism evidence="10 11">
    <name type="scientific">Oikopleura dioica</name>
    <name type="common">Tunicate</name>
    <dbReference type="NCBI Taxonomy" id="34765"/>
    <lineage>
        <taxon>Eukaryota</taxon>
        <taxon>Metazoa</taxon>
        <taxon>Chordata</taxon>
        <taxon>Tunicata</taxon>
        <taxon>Appendicularia</taxon>
        <taxon>Copelata</taxon>
        <taxon>Oikopleuridae</taxon>
        <taxon>Oikopleura</taxon>
    </lineage>
</organism>
<feature type="compositionally biased region" description="Polar residues" evidence="8">
    <location>
        <begin position="24"/>
        <end position="43"/>
    </location>
</feature>
<reference evidence="10 11" key="1">
    <citation type="submission" date="2021-04" db="EMBL/GenBank/DDBJ databases">
        <authorList>
            <person name="Bliznina A."/>
        </authorList>
    </citation>
    <scope>NUCLEOTIDE SEQUENCE [LARGE SCALE GENOMIC DNA]</scope>
</reference>
<evidence type="ECO:0000256" key="2">
    <source>
        <dbReference type="ARBA" id="ARBA00022723"/>
    </source>
</evidence>
<keyword evidence="6" id="KW-0539">Nucleus</keyword>
<feature type="region of interest" description="Disordered" evidence="8">
    <location>
        <begin position="141"/>
        <end position="178"/>
    </location>
</feature>
<sequence length="263" mass="29660">MARPPLLYDPTLARQNPQGPPQAAQFNLRNPFAVQSNRPSQQLTEEESNNPRRGRSESLPNTSFPPQQNTSEINSQMYQTTAFQRRHDRQSLSRSGCGGEIQQFNQYVDNGVYDQVYGYGFNDSFNNSVDQQNTLHPMYQTWQLGPNPMAGNQDSYGQALTPNSTSSSNLDPSGDQPRARKLNENCRCAYCNKCFQSTWHLKRHERTHTNEKPYNCQNCGKSYSDNSNYSKHVRKCFSGIVDNDIMPQMAAPGSMGSNEPGAN</sequence>
<dbReference type="Pfam" id="PF00096">
    <property type="entry name" value="zf-C2H2"/>
    <property type="match status" value="1"/>
</dbReference>
<name>A0ABN7SAR2_OIKDI</name>
<comment type="subcellular location">
    <subcellularLocation>
        <location evidence="1">Nucleus</location>
    </subcellularLocation>
</comment>
<dbReference type="PROSITE" id="PS00028">
    <property type="entry name" value="ZINC_FINGER_C2H2_1"/>
    <property type="match status" value="1"/>
</dbReference>
<dbReference type="PANTHER" id="PTHR16515">
    <property type="entry name" value="PR DOMAIN ZINC FINGER PROTEIN"/>
    <property type="match status" value="1"/>
</dbReference>
<keyword evidence="2" id="KW-0479">Metal-binding</keyword>
<feature type="domain" description="C2H2-type" evidence="9">
    <location>
        <begin position="214"/>
        <end position="247"/>
    </location>
</feature>